<accession>B6QNU7</accession>
<proteinExistence type="predicted"/>
<evidence type="ECO:0000313" key="2">
    <source>
        <dbReference type="Proteomes" id="UP000001294"/>
    </source>
</evidence>
<dbReference type="AlphaFoldDB" id="B6QNU7"/>
<keyword evidence="2" id="KW-1185">Reference proteome</keyword>
<name>B6QNU7_TALMQ</name>
<dbReference type="VEuPathDB" id="FungiDB:PMAA_049980"/>
<dbReference type="HOGENOM" id="CLU_1806863_0_0_1"/>
<reference evidence="2" key="1">
    <citation type="journal article" date="2015" name="Genome Announc.">
        <title>Genome sequence of the AIDS-associated pathogen Penicillium marneffei (ATCC18224) and its near taxonomic relative Talaromyces stipitatus (ATCC10500).</title>
        <authorList>
            <person name="Nierman W.C."/>
            <person name="Fedorova-Abrams N.D."/>
            <person name="Andrianopoulos A."/>
        </authorList>
    </citation>
    <scope>NUCLEOTIDE SEQUENCE [LARGE SCALE GENOMIC DNA]</scope>
    <source>
        <strain evidence="2">ATCC 18224 / CBS 334.59 / QM 7333</strain>
    </source>
</reference>
<evidence type="ECO:0000313" key="1">
    <source>
        <dbReference type="EMBL" id="EEA21200.1"/>
    </source>
</evidence>
<protein>
    <submittedName>
        <fullName evidence="1">Uncharacterized protein</fullName>
    </submittedName>
</protein>
<sequence length="143" mass="16417">MLPCKGTLGEEPGAKDLFDDPAKFNGATLDKIRDHFREVQDSEKGNDGVRFRWCLVIDEGALQFILRHPEPLRDQKGGWVAVVDPNYQGGTSYNTRYYPGYLLRLYLKYLWSLTRIGRALELDELCGRMNGPDDIPWFDSDMV</sequence>
<dbReference type="PhylomeDB" id="B6QNU7"/>
<gene>
    <name evidence="1" type="ORF">PMAA_049980</name>
</gene>
<dbReference type="EMBL" id="DS995904">
    <property type="protein sequence ID" value="EEA21200.1"/>
    <property type="molecule type" value="Genomic_DNA"/>
</dbReference>
<dbReference type="Proteomes" id="UP000001294">
    <property type="component" value="Unassembled WGS sequence"/>
</dbReference>
<organism evidence="1 2">
    <name type="scientific">Talaromyces marneffei (strain ATCC 18224 / CBS 334.59 / QM 7333)</name>
    <name type="common">Penicillium marneffei</name>
    <dbReference type="NCBI Taxonomy" id="441960"/>
    <lineage>
        <taxon>Eukaryota</taxon>
        <taxon>Fungi</taxon>
        <taxon>Dikarya</taxon>
        <taxon>Ascomycota</taxon>
        <taxon>Pezizomycotina</taxon>
        <taxon>Eurotiomycetes</taxon>
        <taxon>Eurotiomycetidae</taxon>
        <taxon>Eurotiales</taxon>
        <taxon>Trichocomaceae</taxon>
        <taxon>Talaromyces</taxon>
        <taxon>Talaromyces sect. Talaromyces</taxon>
    </lineage>
</organism>